<comment type="cofactor">
    <cofactor evidence="3">
        <name>pyridoxal 5'-phosphate</name>
        <dbReference type="ChEBI" id="CHEBI:597326"/>
    </cofactor>
</comment>
<evidence type="ECO:0000256" key="3">
    <source>
        <dbReference type="PIRSR" id="PIRSR004848-1"/>
    </source>
</evidence>
<dbReference type="InterPro" id="IPR001608">
    <property type="entry name" value="Ala_racemase_N"/>
</dbReference>
<organism evidence="6 7">
    <name type="scientific">Paucidesulfovibrio gracilis DSM 16080</name>
    <dbReference type="NCBI Taxonomy" id="1121449"/>
    <lineage>
        <taxon>Bacteria</taxon>
        <taxon>Pseudomonadati</taxon>
        <taxon>Thermodesulfobacteriota</taxon>
        <taxon>Desulfovibrionia</taxon>
        <taxon>Desulfovibrionales</taxon>
        <taxon>Desulfovibrionaceae</taxon>
        <taxon>Paucidesulfovibrio</taxon>
    </lineage>
</organism>
<feature type="domain" description="Alanine racemase N-terminal" evidence="5">
    <location>
        <begin position="24"/>
        <end position="240"/>
    </location>
</feature>
<dbReference type="Pfam" id="PF01168">
    <property type="entry name" value="Ala_racemase_N"/>
    <property type="match status" value="1"/>
</dbReference>
<comment type="function">
    <text evidence="2">Pyridoxal 5'-phosphate (PLP)-binding protein, which is involved in PLP homeostasis.</text>
</comment>
<dbReference type="Gene3D" id="3.20.20.10">
    <property type="entry name" value="Alanine racemase"/>
    <property type="match status" value="1"/>
</dbReference>
<dbReference type="STRING" id="1121449.SAMN02745704_02304"/>
<dbReference type="PANTHER" id="PTHR10146:SF14">
    <property type="entry name" value="PYRIDOXAL PHOSPHATE HOMEOSTASIS PROTEIN"/>
    <property type="match status" value="1"/>
</dbReference>
<dbReference type="PROSITE" id="PS01211">
    <property type="entry name" value="UPF0001"/>
    <property type="match status" value="1"/>
</dbReference>
<comment type="similarity">
    <text evidence="2 4">Belongs to the pyridoxal phosphate-binding protein YggS/PROSC family.</text>
</comment>
<protein>
    <recommendedName>
        <fullName evidence="2">Pyridoxal phosphate homeostasis protein</fullName>
        <shortName evidence="2">PLP homeostasis protein</shortName>
    </recommendedName>
</protein>
<reference evidence="6 7" key="1">
    <citation type="submission" date="2017-02" db="EMBL/GenBank/DDBJ databases">
        <authorList>
            <person name="Peterson S.W."/>
        </authorList>
    </citation>
    <scope>NUCLEOTIDE SEQUENCE [LARGE SCALE GENOMIC DNA]</scope>
    <source>
        <strain evidence="6 7">DSM 16080</strain>
    </source>
</reference>
<evidence type="ECO:0000256" key="1">
    <source>
        <dbReference type="ARBA" id="ARBA00022898"/>
    </source>
</evidence>
<dbReference type="PIRSF" id="PIRSF004848">
    <property type="entry name" value="YBL036c_PLPDEIII"/>
    <property type="match status" value="1"/>
</dbReference>
<dbReference type="InterPro" id="IPR029066">
    <property type="entry name" value="PLP-binding_barrel"/>
</dbReference>
<dbReference type="AlphaFoldDB" id="A0A1T4XNJ1"/>
<dbReference type="GO" id="GO:0030170">
    <property type="term" value="F:pyridoxal phosphate binding"/>
    <property type="evidence" value="ECO:0007669"/>
    <property type="project" value="UniProtKB-UniRule"/>
</dbReference>
<evidence type="ECO:0000313" key="6">
    <source>
        <dbReference type="EMBL" id="SKA91097.1"/>
    </source>
</evidence>
<feature type="modified residue" description="N6-(pyridoxal phosphate)lysine" evidence="2 3">
    <location>
        <position position="50"/>
    </location>
</feature>
<evidence type="ECO:0000256" key="4">
    <source>
        <dbReference type="RuleBase" id="RU004514"/>
    </source>
</evidence>
<dbReference type="Proteomes" id="UP000190027">
    <property type="component" value="Unassembled WGS sequence"/>
</dbReference>
<dbReference type="SUPFAM" id="SSF51419">
    <property type="entry name" value="PLP-binding barrel"/>
    <property type="match status" value="1"/>
</dbReference>
<dbReference type="OrthoDB" id="9804072at2"/>
<accession>A0A1T4XNJ1</accession>
<sequence>MIESDETNEAVDSRAERLAANWRAVREDIALAARNAGRDPAEVRLVAVSKRHPASDIAALARAGQVDFGENYVQEVASKQEELQNLPVHWHFIGGLQSNKAKFVAGRFELIHSVDSLKLARVLHNKSQSLGCTQSMLLQVSLCGEEQKCGVEPDALDALVEEVLGLEHLRLCGLMTMPFAGDDPEAVRPVFARLRSLRDGLEQRFGVSLPELSMGMTGDFVQAVEEGATLVRIGTRIFGPRL</sequence>
<dbReference type="CDD" id="cd00635">
    <property type="entry name" value="PLPDE_III_YBL036c_like"/>
    <property type="match status" value="1"/>
</dbReference>
<evidence type="ECO:0000259" key="5">
    <source>
        <dbReference type="Pfam" id="PF01168"/>
    </source>
</evidence>
<dbReference type="FunFam" id="3.20.20.10:FF:000018">
    <property type="entry name" value="Pyridoxal phosphate homeostasis protein"/>
    <property type="match status" value="1"/>
</dbReference>
<gene>
    <name evidence="6" type="ORF">SAMN02745704_02304</name>
</gene>
<dbReference type="NCBIfam" id="TIGR00044">
    <property type="entry name" value="YggS family pyridoxal phosphate-dependent enzyme"/>
    <property type="match status" value="1"/>
</dbReference>
<evidence type="ECO:0000313" key="7">
    <source>
        <dbReference type="Proteomes" id="UP000190027"/>
    </source>
</evidence>
<evidence type="ECO:0000256" key="2">
    <source>
        <dbReference type="HAMAP-Rule" id="MF_02087"/>
    </source>
</evidence>
<dbReference type="HAMAP" id="MF_02087">
    <property type="entry name" value="PLP_homeostasis"/>
    <property type="match status" value="1"/>
</dbReference>
<dbReference type="PANTHER" id="PTHR10146">
    <property type="entry name" value="PROLINE SYNTHETASE CO-TRANSCRIBED BACTERIAL HOMOLOG PROTEIN"/>
    <property type="match status" value="1"/>
</dbReference>
<keyword evidence="1 2" id="KW-0663">Pyridoxal phosphate</keyword>
<proteinExistence type="inferred from homology"/>
<dbReference type="EMBL" id="FUYC01000013">
    <property type="protein sequence ID" value="SKA91097.1"/>
    <property type="molecule type" value="Genomic_DNA"/>
</dbReference>
<dbReference type="InterPro" id="IPR011078">
    <property type="entry name" value="PyrdxlP_homeostasis"/>
</dbReference>
<name>A0A1T4XNJ1_9BACT</name>
<keyword evidence="7" id="KW-1185">Reference proteome</keyword>
<dbReference type="RefSeq" id="WP_144019450.1">
    <property type="nucleotide sequence ID" value="NZ_FUYC01000013.1"/>
</dbReference>